<gene>
    <name evidence="12" type="ORF">H0H26_02470</name>
</gene>
<comment type="similarity">
    <text evidence="1">Belongs to the peptidase M43B family.</text>
</comment>
<evidence type="ECO:0000256" key="6">
    <source>
        <dbReference type="ARBA" id="ARBA00022833"/>
    </source>
</evidence>
<evidence type="ECO:0000256" key="3">
    <source>
        <dbReference type="ARBA" id="ARBA00022723"/>
    </source>
</evidence>
<dbReference type="SUPFAM" id="SSF141072">
    <property type="entry name" value="CalX-like"/>
    <property type="match status" value="1"/>
</dbReference>
<keyword evidence="5" id="KW-0378">Hydrolase</keyword>
<evidence type="ECO:0000256" key="7">
    <source>
        <dbReference type="ARBA" id="ARBA00023049"/>
    </source>
</evidence>
<dbReference type="NCBIfam" id="NF038128">
    <property type="entry name" value="choice_anch_J"/>
    <property type="match status" value="1"/>
</dbReference>
<reference evidence="12 13" key="1">
    <citation type="submission" date="2020-07" db="EMBL/GenBank/DDBJ databases">
        <title>Genomic characterization of Flavobacterium psychrophilum strains.</title>
        <authorList>
            <person name="Castillo D."/>
            <person name="Jorgensen J."/>
            <person name="Middelboe M."/>
        </authorList>
    </citation>
    <scope>NUCLEOTIDE SEQUENCE [LARGE SCALE GENOMIC DNA]</scope>
    <source>
        <strain evidence="12 13">FPS-R7</strain>
    </source>
</reference>
<accession>A0A7U2SAD6</accession>
<feature type="domain" description="Secretion system C-terminal sorting" evidence="11">
    <location>
        <begin position="866"/>
        <end position="941"/>
    </location>
</feature>
<dbReference type="Pfam" id="PF07675">
    <property type="entry name" value="Cleaved_Adhesin"/>
    <property type="match status" value="1"/>
</dbReference>
<feature type="domain" description="Cleaved adhesin" evidence="10">
    <location>
        <begin position="527"/>
        <end position="686"/>
    </location>
</feature>
<evidence type="ECO:0000313" key="13">
    <source>
        <dbReference type="Proteomes" id="UP000596329"/>
    </source>
</evidence>
<dbReference type="PANTHER" id="PTHR47466:SF1">
    <property type="entry name" value="METALLOPROTEASE MEP1 (AFU_ORTHOLOGUE AFUA_1G07730)-RELATED"/>
    <property type="match status" value="1"/>
</dbReference>
<evidence type="ECO:0000313" key="12">
    <source>
        <dbReference type="EMBL" id="QRE05362.1"/>
    </source>
</evidence>
<dbReference type="Pfam" id="PF05572">
    <property type="entry name" value="Peptidase_M43"/>
    <property type="match status" value="1"/>
</dbReference>
<evidence type="ECO:0000256" key="8">
    <source>
        <dbReference type="ARBA" id="ARBA00023157"/>
    </source>
</evidence>
<dbReference type="GO" id="GO:0006508">
    <property type="term" value="P:proteolysis"/>
    <property type="evidence" value="ECO:0007669"/>
    <property type="project" value="UniProtKB-KW"/>
</dbReference>
<evidence type="ECO:0000256" key="2">
    <source>
        <dbReference type="ARBA" id="ARBA00022670"/>
    </source>
</evidence>
<keyword evidence="6" id="KW-0862">Zinc</keyword>
<keyword evidence="3" id="KW-0479">Metal-binding</keyword>
<evidence type="ECO:0000256" key="1">
    <source>
        <dbReference type="ARBA" id="ARBA00008721"/>
    </source>
</evidence>
<dbReference type="Gene3D" id="2.60.120.200">
    <property type="match status" value="1"/>
</dbReference>
<proteinExistence type="inferred from homology"/>
<evidence type="ECO:0000259" key="10">
    <source>
        <dbReference type="Pfam" id="PF07675"/>
    </source>
</evidence>
<dbReference type="KEGG" id="fpv:IA03_01065"/>
<evidence type="ECO:0000256" key="5">
    <source>
        <dbReference type="ARBA" id="ARBA00022801"/>
    </source>
</evidence>
<evidence type="ECO:0000259" key="9">
    <source>
        <dbReference type="Pfam" id="PF05572"/>
    </source>
</evidence>
<dbReference type="Pfam" id="PF18962">
    <property type="entry name" value="Por_Secre_tail"/>
    <property type="match status" value="1"/>
</dbReference>
<keyword evidence="4" id="KW-0732">Signal</keyword>
<dbReference type="KEGG" id="fpw:IA04_01050"/>
<dbReference type="GO" id="GO:0008237">
    <property type="term" value="F:metallopeptidase activity"/>
    <property type="evidence" value="ECO:0007669"/>
    <property type="project" value="UniProtKB-KW"/>
</dbReference>
<keyword evidence="2" id="KW-0645">Protease</keyword>
<dbReference type="SUPFAM" id="SSF55486">
    <property type="entry name" value="Metalloproteases ('zincins'), catalytic domain"/>
    <property type="match status" value="1"/>
</dbReference>
<dbReference type="InterPro" id="IPR024079">
    <property type="entry name" value="MetalloPept_cat_dom_sf"/>
</dbReference>
<dbReference type="InterPro" id="IPR038081">
    <property type="entry name" value="CalX-like_sf"/>
</dbReference>
<keyword evidence="7" id="KW-0482">Metalloprotease</keyword>
<dbReference type="Gene3D" id="3.40.390.10">
    <property type="entry name" value="Collagenase (Catalytic Domain)"/>
    <property type="match status" value="1"/>
</dbReference>
<keyword evidence="8" id="KW-1015">Disulfide bond</keyword>
<evidence type="ECO:0000256" key="4">
    <source>
        <dbReference type="ARBA" id="ARBA00022729"/>
    </source>
</evidence>
<dbReference type="InterPro" id="IPR026444">
    <property type="entry name" value="Secre_tail"/>
</dbReference>
<dbReference type="CDD" id="cd04275">
    <property type="entry name" value="ZnMc_pappalysin_like"/>
    <property type="match status" value="1"/>
</dbReference>
<name>A0A7U2SAD6_FLAPS</name>
<dbReference type="EMBL" id="CP059075">
    <property type="protein sequence ID" value="QRE05362.1"/>
    <property type="molecule type" value="Genomic_DNA"/>
</dbReference>
<dbReference type="RefSeq" id="WP_011962408.1">
    <property type="nucleotide sequence ID" value="NZ_CP008883.1"/>
</dbReference>
<dbReference type="GO" id="GO:0046872">
    <property type="term" value="F:metal ion binding"/>
    <property type="evidence" value="ECO:0007669"/>
    <property type="project" value="UniProtKB-KW"/>
</dbReference>
<dbReference type="AlphaFoldDB" id="A0A7U2SAD6"/>
<feature type="domain" description="Peptidase M43 pregnancy-associated plasma-A" evidence="9">
    <location>
        <begin position="268"/>
        <end position="370"/>
    </location>
</feature>
<protein>
    <submittedName>
        <fullName evidence="12">T9SS type A sorting domain-containing protein</fullName>
    </submittedName>
</protein>
<dbReference type="NCBIfam" id="TIGR04183">
    <property type="entry name" value="Por_Secre_tail"/>
    <property type="match status" value="1"/>
</dbReference>
<organism evidence="12 13">
    <name type="scientific">Flavobacterium psychrophilum</name>
    <dbReference type="NCBI Taxonomy" id="96345"/>
    <lineage>
        <taxon>Bacteria</taxon>
        <taxon>Pseudomonadati</taxon>
        <taxon>Bacteroidota</taxon>
        <taxon>Flavobacteriia</taxon>
        <taxon>Flavobacteriales</taxon>
        <taxon>Flavobacteriaceae</taxon>
        <taxon>Flavobacterium</taxon>
    </lineage>
</organism>
<evidence type="ECO:0000259" key="11">
    <source>
        <dbReference type="Pfam" id="PF18962"/>
    </source>
</evidence>
<dbReference type="KEGG" id="fpk:IA06_01070"/>
<dbReference type="OMA" id="WETRADT"/>
<dbReference type="InterPro" id="IPR011628">
    <property type="entry name" value="Cleaved_adhesin"/>
</dbReference>
<dbReference type="InterPro" id="IPR008754">
    <property type="entry name" value="Peptidase_M43"/>
</dbReference>
<sequence>MKKNTSKLLFILALGFASNTVATAQENASQEPSNGYVRCYTTEHEADLKAKYPNRQTTQEFESWLAPQIEKIKADRRAGKNIQTVYNIPVVIHIIHDGDAVGSGENITDAQAISQITVMNQDYRRMASTPGGANTTNLAVDVEINFVLAQKDPAGNPSTGIVRHTIIPPTNDYPDGANGNDWELKADVENMKSNTQWDPTKYLNMWTIRPGGNSLSATQNPGLSGLLGYAQFPSTSGLTGLNTNGGLAATDGVIAAFDAMGTNAANDGSFALNPTYNLGRTMTHEVGHWLGLRHIWGDNNTCPAANTSADKDFCADTPAANAPNYACTLTANTCPTTPGNDQVQNYMDYTNDACMDTFTNDQKTRMQTVMAVADRRGTLNASTTAIAPSAGIYYKKIRNTYSPVEATNCSYTDISYPVAIIKAPSANAVVTFNVNPATTAVVGKDFDIMTPTVTLATGATTPQNLTVRYYNDGVTEATKKIVIGMTVNASGGDAVIIPGYGEEDNPSLLTCTILDNDVAHVATQQTTVFSENFDGATIAPRTLTDRDGDTKNWGVYSTSAGSVAAGIVGKFAGSVSYQNAALTPDNLMTFTNAIAVPVGAPSLSFTVSTRLATDFAENYAVYVTTSNDPNTIVQQNPVFTEIIAVGKTAIINTVDLSAFAGQNIYLSFRHFDCTDQFILMLDDIKVYNTAPADIQVNVNTATQYQASVNIEGTVYAKDATTSKAIADLISTTNFDYGCTTVAVTRDQVTAGATAVNYAANTANNQKVMAKTVTVTAGTNNAAGAGSIKFYISEAEIAAWETATGNSRTALKVIKQGTASVLATTAGTFGPNTTLTATISNGLGGVYYFGTAATLGKSDFEFENFSMYPNPNKGNFVLKFTPTSTNDIKINVCDISGREVYEKSFSNTGAFNQNINLNKVEAGIYLVSISDGAKKTVKRIVVE</sequence>
<dbReference type="Proteomes" id="UP000596329">
    <property type="component" value="Chromosome"/>
</dbReference>
<dbReference type="KEGG" id="fpq:IB65_01060"/>
<dbReference type="PANTHER" id="PTHR47466">
    <property type="match status" value="1"/>
</dbReference>